<keyword evidence="1" id="KW-0732">Signal</keyword>
<evidence type="ECO:0000256" key="1">
    <source>
        <dbReference type="SAM" id="SignalP"/>
    </source>
</evidence>
<dbReference type="InterPro" id="IPR011426">
    <property type="entry name" value="CamS"/>
</dbReference>
<sequence length="387" mass="43817">MRKLSLLALSLVFLLSACAPNFQKQNEAVQTKEKATGKAIIPKYNISDKFYRTILPFQPGEARGLVVSNINTRYDLNEFEMGLMRIAQNSFDTEKYYFQEGQKIKGKTVKLWLNRQYTDAQLKENKIKESDNIGLNPVNSGTVAEPSSPIYLAHILEHDYLTKDDKGNVALAGVTIGLALNSHYYYKVPQGSGTIEKEMKIPFAQMEKEGKKIAEEVVKRLRDMKDLSDVPITIALFEQQTKSSVVPGRFITYTTVDKGSSSLKSWENINEKHYLFPSTDAQKDHRDDSIAFLNFKQDVEKYFPNFNGVIGKAFYVGDQQQELNITIPIQFYGKTEGIGFTQYVTGLVMEHFPKYLSVSVSVTSVNGPEALIVKKANDTEPFVYIYQ</sequence>
<keyword evidence="3" id="KW-1185">Reference proteome</keyword>
<evidence type="ECO:0000313" key="2">
    <source>
        <dbReference type="EMBL" id="CAH2717261.1"/>
    </source>
</evidence>
<dbReference type="CDD" id="cd13441">
    <property type="entry name" value="CamS_repeat_1"/>
    <property type="match status" value="1"/>
</dbReference>
<name>A0ABM9EX58_9BACI</name>
<dbReference type="RefSeq" id="WP_248737486.1">
    <property type="nucleotide sequence ID" value="NZ_CALBWS010000042.1"/>
</dbReference>
<dbReference type="Gene3D" id="3.10.570.10">
    <property type="entry name" value="sex pheromone staph- cam373 precursor domain"/>
    <property type="match status" value="1"/>
</dbReference>
<organism evidence="2 3">
    <name type="scientific">Neobacillus rhizosphaerae</name>
    <dbReference type="NCBI Taxonomy" id="2880965"/>
    <lineage>
        <taxon>Bacteria</taxon>
        <taxon>Bacillati</taxon>
        <taxon>Bacillota</taxon>
        <taxon>Bacilli</taxon>
        <taxon>Bacillales</taxon>
        <taxon>Bacillaceae</taxon>
        <taxon>Neobacillus</taxon>
    </lineage>
</organism>
<evidence type="ECO:0008006" key="4">
    <source>
        <dbReference type="Google" id="ProtNLM"/>
    </source>
</evidence>
<dbReference type="PROSITE" id="PS51257">
    <property type="entry name" value="PROKAR_LIPOPROTEIN"/>
    <property type="match status" value="1"/>
</dbReference>
<dbReference type="Pfam" id="PF07537">
    <property type="entry name" value="CamS"/>
    <property type="match status" value="1"/>
</dbReference>
<reference evidence="2" key="1">
    <citation type="submission" date="2022-04" db="EMBL/GenBank/DDBJ databases">
        <authorList>
            <person name="Criscuolo A."/>
        </authorList>
    </citation>
    <scope>NUCLEOTIDE SEQUENCE</scope>
    <source>
        <strain evidence="2">CIP111895</strain>
    </source>
</reference>
<dbReference type="CDD" id="cd13440">
    <property type="entry name" value="CamS_repeat_2"/>
    <property type="match status" value="1"/>
</dbReference>
<feature type="signal peptide" evidence="1">
    <location>
        <begin position="1"/>
        <end position="19"/>
    </location>
</feature>
<accession>A0ABM9EX58</accession>
<comment type="caution">
    <text evidence="2">The sequence shown here is derived from an EMBL/GenBank/DDBJ whole genome shotgun (WGS) entry which is preliminary data.</text>
</comment>
<evidence type="ECO:0000313" key="3">
    <source>
        <dbReference type="Proteomes" id="UP000838308"/>
    </source>
</evidence>
<feature type="chain" id="PRO_5047239800" description="CamS family sex pheromone protein" evidence="1">
    <location>
        <begin position="20"/>
        <end position="387"/>
    </location>
</feature>
<protein>
    <recommendedName>
        <fullName evidence="4">CamS family sex pheromone protein</fullName>
    </recommendedName>
</protein>
<dbReference type="PIRSF" id="PIRSF012509">
    <property type="entry name" value="CamS"/>
    <property type="match status" value="1"/>
</dbReference>
<dbReference type="EMBL" id="CALBWS010000042">
    <property type="protein sequence ID" value="CAH2717261.1"/>
    <property type="molecule type" value="Genomic_DNA"/>
</dbReference>
<gene>
    <name evidence="2" type="ORF">BACCIP111895_04451</name>
</gene>
<proteinExistence type="predicted"/>
<dbReference type="Proteomes" id="UP000838308">
    <property type="component" value="Unassembled WGS sequence"/>
</dbReference>